<evidence type="ECO:0000313" key="1">
    <source>
        <dbReference type="EMBL" id="EAZ89214.1"/>
    </source>
</evidence>
<sequence length="116" mass="12292">MNMPNNDDVPDIIQWLVKTGINGLGVLPSAQEVAENHLASCNYDKEKAINSIIRWRTTHAASTGFITGLGGLVTLSVTIPASLAISYGLGANTAAAIAHIRGYNITSNKVLLKSFI</sequence>
<reference evidence="1 2" key="1">
    <citation type="submission" date="2007-03" db="EMBL/GenBank/DDBJ databases">
        <authorList>
            <person name="Stal L."/>
            <person name="Ferriera S."/>
            <person name="Johnson J."/>
            <person name="Kravitz S."/>
            <person name="Beeson K."/>
            <person name="Sutton G."/>
            <person name="Rogers Y.-H."/>
            <person name="Friedman R."/>
            <person name="Frazier M."/>
            <person name="Venter J.C."/>
        </authorList>
    </citation>
    <scope>NUCLEOTIDE SEQUENCE [LARGE SCALE GENOMIC DNA]</scope>
    <source>
        <strain evidence="1 2">CCY0110</strain>
    </source>
</reference>
<protein>
    <submittedName>
        <fullName evidence="1">Uncharacterized protein</fullName>
    </submittedName>
</protein>
<dbReference type="AlphaFoldDB" id="A3IWA1"/>
<gene>
    <name evidence="1" type="ORF">CY0110_06674</name>
</gene>
<proteinExistence type="predicted"/>
<dbReference type="eggNOG" id="ENOG502ZAV8">
    <property type="taxonomic scope" value="Bacteria"/>
</dbReference>
<name>A3IWA1_9CHRO</name>
<organism evidence="1 2">
    <name type="scientific">Crocosphaera chwakensis CCY0110</name>
    <dbReference type="NCBI Taxonomy" id="391612"/>
    <lineage>
        <taxon>Bacteria</taxon>
        <taxon>Bacillati</taxon>
        <taxon>Cyanobacteriota</taxon>
        <taxon>Cyanophyceae</taxon>
        <taxon>Oscillatoriophycideae</taxon>
        <taxon>Chroococcales</taxon>
        <taxon>Aphanothecaceae</taxon>
        <taxon>Crocosphaera</taxon>
        <taxon>Crocosphaera chwakensis</taxon>
    </lineage>
</organism>
<accession>A3IWA1</accession>
<keyword evidence="2" id="KW-1185">Reference proteome</keyword>
<dbReference type="EMBL" id="AAXW01000050">
    <property type="protein sequence ID" value="EAZ89214.1"/>
    <property type="molecule type" value="Genomic_DNA"/>
</dbReference>
<dbReference type="Proteomes" id="UP000003781">
    <property type="component" value="Unassembled WGS sequence"/>
</dbReference>
<comment type="caution">
    <text evidence="1">The sequence shown here is derived from an EMBL/GenBank/DDBJ whole genome shotgun (WGS) entry which is preliminary data.</text>
</comment>
<evidence type="ECO:0000313" key="2">
    <source>
        <dbReference type="Proteomes" id="UP000003781"/>
    </source>
</evidence>